<organism evidence="1">
    <name type="scientific">marine metagenome</name>
    <dbReference type="NCBI Taxonomy" id="408172"/>
    <lineage>
        <taxon>unclassified sequences</taxon>
        <taxon>metagenomes</taxon>
        <taxon>ecological metagenomes</taxon>
    </lineage>
</organism>
<reference evidence="1" key="1">
    <citation type="submission" date="2018-05" db="EMBL/GenBank/DDBJ databases">
        <authorList>
            <person name="Lanie J.A."/>
            <person name="Ng W.-L."/>
            <person name="Kazmierczak K.M."/>
            <person name="Andrzejewski T.M."/>
            <person name="Davidsen T.M."/>
            <person name="Wayne K.J."/>
            <person name="Tettelin H."/>
            <person name="Glass J.I."/>
            <person name="Rusch D."/>
            <person name="Podicherti R."/>
            <person name="Tsui H.-C.T."/>
            <person name="Winkler M.E."/>
        </authorList>
    </citation>
    <scope>NUCLEOTIDE SEQUENCE</scope>
</reference>
<dbReference type="EMBL" id="UINC01228201">
    <property type="protein sequence ID" value="SVE59415.1"/>
    <property type="molecule type" value="Genomic_DNA"/>
</dbReference>
<name>A0A383ET66_9ZZZZ</name>
<proteinExistence type="predicted"/>
<accession>A0A383ET66</accession>
<gene>
    <name evidence="1" type="ORF">METZ01_LOCUS512269</name>
</gene>
<feature type="non-terminal residue" evidence="1">
    <location>
        <position position="1"/>
    </location>
</feature>
<protein>
    <recommendedName>
        <fullName evidence="2">DJ-1/PfpI domain-containing protein</fullName>
    </recommendedName>
</protein>
<evidence type="ECO:0008006" key="2">
    <source>
        <dbReference type="Google" id="ProtNLM"/>
    </source>
</evidence>
<evidence type="ECO:0000313" key="1">
    <source>
        <dbReference type="EMBL" id="SVE59415.1"/>
    </source>
</evidence>
<sequence length="33" mass="3613">TDEPAVVDGNIVSTAHYKDLGPWMKTALNLVEK</sequence>
<dbReference type="AlphaFoldDB" id="A0A383ET66"/>